<accession>W1YRH2</accession>
<protein>
    <submittedName>
        <fullName evidence="1">Uncharacterized protein</fullName>
    </submittedName>
</protein>
<organism evidence="1">
    <name type="scientific">human gut metagenome</name>
    <dbReference type="NCBI Taxonomy" id="408170"/>
    <lineage>
        <taxon>unclassified sequences</taxon>
        <taxon>metagenomes</taxon>
        <taxon>organismal metagenomes</taxon>
    </lineage>
</organism>
<evidence type="ECO:0000313" key="1">
    <source>
        <dbReference type="EMBL" id="ETJ45173.1"/>
    </source>
</evidence>
<reference evidence="1" key="1">
    <citation type="submission" date="2013-12" db="EMBL/GenBank/DDBJ databases">
        <title>A Varibaculum cambriense genome reconstructed from a premature infant gut community with otherwise low bacterial novelty that shifts toward anaerobic metabolism during the third week of life.</title>
        <authorList>
            <person name="Brown C.T."/>
            <person name="Sharon I."/>
            <person name="Thomas B.C."/>
            <person name="Castelle C.J."/>
            <person name="Morowitz M.J."/>
            <person name="Banfield J.F."/>
        </authorList>
    </citation>
    <scope>NUCLEOTIDE SEQUENCE</scope>
</reference>
<feature type="non-terminal residue" evidence="1">
    <location>
        <position position="29"/>
    </location>
</feature>
<dbReference type="AlphaFoldDB" id="W1YRH2"/>
<sequence>MVLRDDAAMASYGESHLKTPCILDGSIIY</sequence>
<proteinExistence type="predicted"/>
<name>W1YRH2_9ZZZZ</name>
<comment type="caution">
    <text evidence="1">The sequence shown here is derived from an EMBL/GenBank/DDBJ whole genome shotgun (WGS) entry which is preliminary data.</text>
</comment>
<dbReference type="EMBL" id="AZMM01000821">
    <property type="protein sequence ID" value="ETJ45173.1"/>
    <property type="molecule type" value="Genomic_DNA"/>
</dbReference>
<gene>
    <name evidence="1" type="ORF">Q604_UNBC00821G0001</name>
</gene>